<gene>
    <name evidence="1" type="ORF">KK062_09400</name>
</gene>
<name>A0AAP2DZ38_9BACT</name>
<dbReference type="Pfam" id="PF11175">
    <property type="entry name" value="DUF2961"/>
    <property type="match status" value="1"/>
</dbReference>
<dbReference type="Gene3D" id="2.60.120.1390">
    <property type="match status" value="2"/>
</dbReference>
<reference evidence="1 2" key="1">
    <citation type="submission" date="2021-05" db="EMBL/GenBank/DDBJ databases">
        <title>A Polyphasic approach of four new species of the genus Ohtaekwangia: Ohtaekwangia histidinii sp. nov., Ohtaekwangia cretensis sp. nov., Ohtaekwangia indiensis sp. nov., Ohtaekwangia reichenbachii sp. nov. from diverse environment.</title>
        <authorList>
            <person name="Octaviana S."/>
        </authorList>
    </citation>
    <scope>NUCLEOTIDE SEQUENCE [LARGE SCALE GENOMIC DNA]</scope>
    <source>
        <strain evidence="1 2">PWU5</strain>
    </source>
</reference>
<protein>
    <submittedName>
        <fullName evidence="1">DUF2961 domain-containing protein</fullName>
    </submittedName>
</protein>
<proteinExistence type="predicted"/>
<keyword evidence="2" id="KW-1185">Reference proteome</keyword>
<evidence type="ECO:0000313" key="1">
    <source>
        <dbReference type="EMBL" id="MBT1708439.1"/>
    </source>
</evidence>
<dbReference type="EMBL" id="JAHESE010000006">
    <property type="protein sequence ID" value="MBT1708439.1"/>
    <property type="molecule type" value="Genomic_DNA"/>
</dbReference>
<organism evidence="1 2">
    <name type="scientific">Dawidia cretensis</name>
    <dbReference type="NCBI Taxonomy" id="2782350"/>
    <lineage>
        <taxon>Bacteria</taxon>
        <taxon>Pseudomonadati</taxon>
        <taxon>Bacteroidota</taxon>
        <taxon>Cytophagia</taxon>
        <taxon>Cytophagales</taxon>
        <taxon>Chryseotaleaceae</taxon>
        <taxon>Dawidia</taxon>
    </lineage>
</organism>
<accession>A0AAP2DZ38</accession>
<dbReference type="InterPro" id="IPR021345">
    <property type="entry name" value="DUF2961"/>
</dbReference>
<dbReference type="Proteomes" id="UP001319080">
    <property type="component" value="Unassembled WGS sequence"/>
</dbReference>
<dbReference type="AlphaFoldDB" id="A0AAP2DZ38"/>
<evidence type="ECO:0000313" key="2">
    <source>
        <dbReference type="Proteomes" id="UP001319080"/>
    </source>
</evidence>
<comment type="caution">
    <text evidence="1">The sequence shown here is derived from an EMBL/GenBank/DDBJ whole genome shotgun (WGS) entry which is preliminary data.</text>
</comment>
<sequence>MVLVNKDNMKVIGIVLLGLISSLAVAQKSKTVITYADLIERVYDLDHLAEPPLKGERSGTFTSYDRAAKYDEKTNTYVNWEANDDGRGFIRKEDGGYVVFESDGPGVIWRIWSALAKEGKVKIYIDHAAVPVIDEPFRALFESFNNTMPPMNLTSFVMTLSRGRNRFLPIPYNKHCKIVLEENWGAYYHITYSTMADGSVLPVFTGSYTQADAIKLAEADRFLYNRGFTRKRYDGEKIENMTIVAKANSVAPVKTIVGNRAINRLDLILDETYPADTTKQRHLLENVWISVTWDNAAKPSVMAPIGLFFGALTGTQPYRTHTVGSVDGKSFYSNWYMPFSEKATIALVSKSRKAHTLKCSIAHAPVKNAAKDLLRFHATWTDGNGFDAIKAQGRKIDWPLLITKGEGRYCGITLHVTNTWKDPAALPKMWWYGEGGDKTIDWWWGEGDEKFFVDGEKFPSSFGTGSEDYIGYAWSAEPPFPLFDSPFAAQPYTPIDGNGHTVVSRFQIADNVPFFVSFEGTLEKYKDDKWGKNLENVCRYECVRYWYQKTEQQK</sequence>